<evidence type="ECO:0000313" key="10">
    <source>
        <dbReference type="Proteomes" id="UP000315215"/>
    </source>
</evidence>
<dbReference type="GO" id="GO:0055085">
    <property type="term" value="P:transmembrane transport"/>
    <property type="evidence" value="ECO:0007669"/>
    <property type="project" value="InterPro"/>
</dbReference>
<evidence type="ECO:0000259" key="8">
    <source>
        <dbReference type="PROSITE" id="PS50928"/>
    </source>
</evidence>
<dbReference type="Pfam" id="PF00528">
    <property type="entry name" value="BPD_transp_1"/>
    <property type="match status" value="1"/>
</dbReference>
<keyword evidence="10" id="KW-1185">Reference proteome</keyword>
<feature type="transmembrane region" description="Helical" evidence="7">
    <location>
        <begin position="87"/>
        <end position="111"/>
    </location>
</feature>
<organism evidence="9 10">
    <name type="scientific">Radiobacillus deserti</name>
    <dbReference type="NCBI Taxonomy" id="2594883"/>
    <lineage>
        <taxon>Bacteria</taxon>
        <taxon>Bacillati</taxon>
        <taxon>Bacillota</taxon>
        <taxon>Bacilli</taxon>
        <taxon>Bacillales</taxon>
        <taxon>Bacillaceae</taxon>
        <taxon>Radiobacillus</taxon>
    </lineage>
</organism>
<dbReference type="InterPro" id="IPR000515">
    <property type="entry name" value="MetI-like"/>
</dbReference>
<keyword evidence="5 7" id="KW-1133">Transmembrane helix</keyword>
<keyword evidence="4 7" id="KW-0812">Transmembrane</keyword>
<keyword evidence="6 7" id="KW-0472">Membrane</keyword>
<dbReference type="SUPFAM" id="SSF161098">
    <property type="entry name" value="MetI-like"/>
    <property type="match status" value="1"/>
</dbReference>
<keyword evidence="2 7" id="KW-0813">Transport</keyword>
<proteinExistence type="inferred from homology"/>
<dbReference type="PANTHER" id="PTHR43744:SF8">
    <property type="entry name" value="SN-GLYCEROL-3-PHOSPHATE TRANSPORT SYSTEM PERMEASE PROTEIN UGPE"/>
    <property type="match status" value="1"/>
</dbReference>
<evidence type="ECO:0000256" key="1">
    <source>
        <dbReference type="ARBA" id="ARBA00004651"/>
    </source>
</evidence>
<comment type="similarity">
    <text evidence="7">Belongs to the binding-protein-dependent transport system permease family.</text>
</comment>
<gene>
    <name evidence="9" type="ORF">FN924_06400</name>
</gene>
<evidence type="ECO:0000256" key="3">
    <source>
        <dbReference type="ARBA" id="ARBA00022475"/>
    </source>
</evidence>
<dbReference type="GO" id="GO:0005886">
    <property type="term" value="C:plasma membrane"/>
    <property type="evidence" value="ECO:0007669"/>
    <property type="project" value="UniProtKB-SubCell"/>
</dbReference>
<evidence type="ECO:0000256" key="5">
    <source>
        <dbReference type="ARBA" id="ARBA00022989"/>
    </source>
</evidence>
<feature type="transmembrane region" description="Helical" evidence="7">
    <location>
        <begin position="27"/>
        <end position="48"/>
    </location>
</feature>
<protein>
    <submittedName>
        <fullName evidence="9">Carbohydrate ABC transporter permease</fullName>
    </submittedName>
</protein>
<dbReference type="RefSeq" id="WP_143892789.1">
    <property type="nucleotide sequence ID" value="NZ_CP041666.1"/>
</dbReference>
<accession>A0A516KEP5</accession>
<dbReference type="InterPro" id="IPR035906">
    <property type="entry name" value="MetI-like_sf"/>
</dbReference>
<dbReference type="PANTHER" id="PTHR43744">
    <property type="entry name" value="ABC TRANSPORTER PERMEASE PROTEIN MG189-RELATED-RELATED"/>
    <property type="match status" value="1"/>
</dbReference>
<feature type="transmembrane region" description="Helical" evidence="7">
    <location>
        <begin position="200"/>
        <end position="222"/>
    </location>
</feature>
<dbReference type="KEGG" id="aqt:FN924_06400"/>
<feature type="domain" description="ABC transmembrane type-1" evidence="8">
    <location>
        <begin position="88"/>
        <end position="279"/>
    </location>
</feature>
<keyword evidence="3" id="KW-1003">Cell membrane</keyword>
<dbReference type="AlphaFoldDB" id="A0A516KEP5"/>
<dbReference type="Proteomes" id="UP000315215">
    <property type="component" value="Chromosome"/>
</dbReference>
<comment type="subcellular location">
    <subcellularLocation>
        <location evidence="1 7">Cell membrane</location>
        <topology evidence="1 7">Multi-pass membrane protein</topology>
    </subcellularLocation>
</comment>
<evidence type="ECO:0000256" key="6">
    <source>
        <dbReference type="ARBA" id="ARBA00023136"/>
    </source>
</evidence>
<reference evidence="9 10" key="1">
    <citation type="submission" date="2019-07" db="EMBL/GenBank/DDBJ databases">
        <authorList>
            <person name="Li J."/>
        </authorList>
    </citation>
    <scope>NUCLEOTIDE SEQUENCE [LARGE SCALE GENOMIC DNA]</scope>
    <source>
        <strain evidence="9 10">TKL69</strain>
    </source>
</reference>
<sequence length="294" mass="33305">MEKQLNTTPNISVIRKKEKKSLSLGKIILYIFMAIVGFLQLFPLLWLFDYSLLNSGEFFGDAILQIPSPPEWETYISAFTQGNVLPYFFNSVLVTFVSVALTAFVSILLAYAFTRMKWRFSALFLNIILLGMMIPIHATLLPNFIIFNEVGMLNSYWALILPYTAFNIPISMFIVTGFMETIPRSIEEAAVMDGAGIWRILFKVIFPITKPAIATISVVNFINCWNEFIMAYTFITEDTFKTLPFSIIQFVGQYSSNYGAQFAVMSLIAIPSIIMYLFFTDEINKGLMAGSIKG</sequence>
<evidence type="ECO:0000256" key="4">
    <source>
        <dbReference type="ARBA" id="ARBA00022692"/>
    </source>
</evidence>
<dbReference type="CDD" id="cd06261">
    <property type="entry name" value="TM_PBP2"/>
    <property type="match status" value="1"/>
</dbReference>
<dbReference type="Gene3D" id="1.10.3720.10">
    <property type="entry name" value="MetI-like"/>
    <property type="match status" value="1"/>
</dbReference>
<feature type="transmembrane region" description="Helical" evidence="7">
    <location>
        <begin position="123"/>
        <end position="145"/>
    </location>
</feature>
<evidence type="ECO:0000256" key="2">
    <source>
        <dbReference type="ARBA" id="ARBA00022448"/>
    </source>
</evidence>
<evidence type="ECO:0000256" key="7">
    <source>
        <dbReference type="RuleBase" id="RU363032"/>
    </source>
</evidence>
<feature type="transmembrane region" description="Helical" evidence="7">
    <location>
        <begin position="258"/>
        <end position="279"/>
    </location>
</feature>
<dbReference type="PROSITE" id="PS50928">
    <property type="entry name" value="ABC_TM1"/>
    <property type="match status" value="1"/>
</dbReference>
<dbReference type="OrthoDB" id="9810086at2"/>
<evidence type="ECO:0000313" key="9">
    <source>
        <dbReference type="EMBL" id="QDP39827.1"/>
    </source>
</evidence>
<dbReference type="EMBL" id="CP041666">
    <property type="protein sequence ID" value="QDP39827.1"/>
    <property type="molecule type" value="Genomic_DNA"/>
</dbReference>
<feature type="transmembrane region" description="Helical" evidence="7">
    <location>
        <begin position="157"/>
        <end position="179"/>
    </location>
</feature>
<name>A0A516KEP5_9BACI</name>